<comment type="subunit">
    <text evidence="6">Monomer.</text>
</comment>
<evidence type="ECO:0000256" key="3">
    <source>
        <dbReference type="ARBA" id="ARBA00022679"/>
    </source>
</evidence>
<dbReference type="RefSeq" id="WP_188430983.1">
    <property type="nucleotide sequence ID" value="NZ_BMEX01000003.1"/>
</dbReference>
<evidence type="ECO:0000313" key="10">
    <source>
        <dbReference type="Proteomes" id="UP000617979"/>
    </source>
</evidence>
<comment type="function">
    <text evidence="1 6">Tetrapolymerization of the monopyrrole PBG into the hydroxymethylbilane pre-uroporphyrinogen in several discrete steps.</text>
</comment>
<proteinExistence type="inferred from homology"/>
<organism evidence="9 10">
    <name type="scientific">Kroppenstedtia guangzhouensis</name>
    <dbReference type="NCBI Taxonomy" id="1274356"/>
    <lineage>
        <taxon>Bacteria</taxon>
        <taxon>Bacillati</taxon>
        <taxon>Bacillota</taxon>
        <taxon>Bacilli</taxon>
        <taxon>Bacillales</taxon>
        <taxon>Thermoactinomycetaceae</taxon>
        <taxon>Kroppenstedtia</taxon>
    </lineage>
</organism>
<dbReference type="HAMAP" id="MF_00260">
    <property type="entry name" value="Porphobil_deam"/>
    <property type="match status" value="1"/>
</dbReference>
<comment type="cofactor">
    <cofactor evidence="6">
        <name>dipyrromethane</name>
        <dbReference type="ChEBI" id="CHEBI:60342"/>
    </cofactor>
    <text evidence="6">Binds 1 dipyrromethane group covalently.</text>
</comment>
<dbReference type="PIRSF" id="PIRSF001438">
    <property type="entry name" value="4pyrrol_synth_OHMeBilane_synth"/>
    <property type="match status" value="1"/>
</dbReference>
<sequence>MRTIVVGTRRSQLAVTQTQWVMDQVRDQLPQDWQMRLEKMVTRGDRILNVTLSKVGGKGLFVKEIERALLDGRIDFAVHSMKDMPAEMPEGLTFGAVTRREDPRDCLLSRRGEGLEDLPENAVVGTSSLRRQAQILAYRPDLRVEPVRGNLNTRYQKLMNGQFDAIILAQAGISRMGWTDRVTGILPEEVMLPAVGQGALAVQCRKDDQEMLELLEEVNDPVTERAIIAERTFLQAFEGGCHLPIAGRATVDEEHIRLRGLVAHPSGTPVLREEAEGMEPVELGRRLARELMEKGARSLLEEVKKGMEE</sequence>
<feature type="domain" description="Porphobilinogen deaminase N-terminal" evidence="7">
    <location>
        <begin position="4"/>
        <end position="212"/>
    </location>
</feature>
<dbReference type="PANTHER" id="PTHR11557:SF0">
    <property type="entry name" value="PORPHOBILINOGEN DEAMINASE"/>
    <property type="match status" value="1"/>
</dbReference>
<dbReference type="EC" id="2.5.1.61" evidence="6"/>
<keyword evidence="4 6" id="KW-0627">Porphyrin biosynthesis</keyword>
<evidence type="ECO:0000313" key="9">
    <source>
        <dbReference type="EMBL" id="GGA41051.1"/>
    </source>
</evidence>
<feature type="domain" description="Porphobilinogen deaminase C-terminal" evidence="8">
    <location>
        <begin position="226"/>
        <end position="292"/>
    </location>
</feature>
<dbReference type="EMBL" id="BMEX01000003">
    <property type="protein sequence ID" value="GGA41051.1"/>
    <property type="molecule type" value="Genomic_DNA"/>
</dbReference>
<comment type="caution">
    <text evidence="9">The sequence shown here is derived from an EMBL/GenBank/DDBJ whole genome shotgun (WGS) entry which is preliminary data.</text>
</comment>
<dbReference type="SUPFAM" id="SSF53850">
    <property type="entry name" value="Periplasmic binding protein-like II"/>
    <property type="match status" value="1"/>
</dbReference>
<keyword evidence="10" id="KW-1185">Reference proteome</keyword>
<evidence type="ECO:0000256" key="2">
    <source>
        <dbReference type="ARBA" id="ARBA00005638"/>
    </source>
</evidence>
<dbReference type="CDD" id="cd13646">
    <property type="entry name" value="PBP2_EcHMBS_like"/>
    <property type="match status" value="1"/>
</dbReference>
<comment type="catalytic activity">
    <reaction evidence="5 6">
        <text>4 porphobilinogen + H2O = hydroxymethylbilane + 4 NH4(+)</text>
        <dbReference type="Rhea" id="RHEA:13185"/>
        <dbReference type="ChEBI" id="CHEBI:15377"/>
        <dbReference type="ChEBI" id="CHEBI:28938"/>
        <dbReference type="ChEBI" id="CHEBI:57845"/>
        <dbReference type="ChEBI" id="CHEBI:58126"/>
        <dbReference type="EC" id="2.5.1.61"/>
    </reaction>
</comment>
<dbReference type="Pfam" id="PF01379">
    <property type="entry name" value="Porphobil_deam"/>
    <property type="match status" value="1"/>
</dbReference>
<name>A0ABQ1GCH6_9BACL</name>
<feature type="modified residue" description="S-(dipyrrolylmethanemethyl)cysteine" evidence="6">
    <location>
        <position position="241"/>
    </location>
</feature>
<comment type="miscellaneous">
    <text evidence="6">The porphobilinogen subunits are added to the dipyrromethane group.</text>
</comment>
<dbReference type="InterPro" id="IPR000860">
    <property type="entry name" value="HemC"/>
</dbReference>
<comment type="similarity">
    <text evidence="2 6">Belongs to the HMBS family.</text>
</comment>
<dbReference type="InterPro" id="IPR022417">
    <property type="entry name" value="Porphobilin_deaminase_N"/>
</dbReference>
<dbReference type="InterPro" id="IPR036803">
    <property type="entry name" value="Porphobilinogen_deaminase_C_sf"/>
</dbReference>
<dbReference type="PANTHER" id="PTHR11557">
    <property type="entry name" value="PORPHOBILINOGEN DEAMINASE"/>
    <property type="match status" value="1"/>
</dbReference>
<dbReference type="Proteomes" id="UP000617979">
    <property type="component" value="Unassembled WGS sequence"/>
</dbReference>
<dbReference type="PRINTS" id="PR00151">
    <property type="entry name" value="PORPHBDMNASE"/>
</dbReference>
<gene>
    <name evidence="6 9" type="primary">hemC</name>
    <name evidence="9" type="ORF">GCM10007416_12540</name>
</gene>
<keyword evidence="3 6" id="KW-0808">Transferase</keyword>
<dbReference type="Pfam" id="PF03900">
    <property type="entry name" value="Porphobil_deamC"/>
    <property type="match status" value="1"/>
</dbReference>
<accession>A0ABQ1GCH6</accession>
<evidence type="ECO:0000256" key="1">
    <source>
        <dbReference type="ARBA" id="ARBA00002869"/>
    </source>
</evidence>
<dbReference type="NCBIfam" id="TIGR00212">
    <property type="entry name" value="hemC"/>
    <property type="match status" value="1"/>
</dbReference>
<dbReference type="Gene3D" id="3.40.190.10">
    <property type="entry name" value="Periplasmic binding protein-like II"/>
    <property type="match status" value="2"/>
</dbReference>
<protein>
    <recommendedName>
        <fullName evidence="6">Porphobilinogen deaminase</fullName>
        <shortName evidence="6">PBG</shortName>
        <ecNumber evidence="6">2.5.1.61</ecNumber>
    </recommendedName>
    <alternativeName>
        <fullName evidence="6">Hydroxymethylbilane synthase</fullName>
        <shortName evidence="6">HMBS</shortName>
    </alternativeName>
    <alternativeName>
        <fullName evidence="6">Pre-uroporphyrinogen synthase</fullName>
    </alternativeName>
</protein>
<dbReference type="SUPFAM" id="SSF54782">
    <property type="entry name" value="Porphobilinogen deaminase (hydroxymethylbilane synthase), C-terminal domain"/>
    <property type="match status" value="1"/>
</dbReference>
<dbReference type="Gene3D" id="3.30.160.40">
    <property type="entry name" value="Porphobilinogen deaminase, C-terminal domain"/>
    <property type="match status" value="1"/>
</dbReference>
<evidence type="ECO:0000259" key="7">
    <source>
        <dbReference type="Pfam" id="PF01379"/>
    </source>
</evidence>
<reference evidence="10" key="1">
    <citation type="journal article" date="2019" name="Int. J. Syst. Evol. Microbiol.">
        <title>The Global Catalogue of Microorganisms (GCM) 10K type strain sequencing project: providing services to taxonomists for standard genome sequencing and annotation.</title>
        <authorList>
            <consortium name="The Broad Institute Genomics Platform"/>
            <consortium name="The Broad Institute Genome Sequencing Center for Infectious Disease"/>
            <person name="Wu L."/>
            <person name="Ma J."/>
        </authorList>
    </citation>
    <scope>NUCLEOTIDE SEQUENCE [LARGE SCALE GENOMIC DNA]</scope>
    <source>
        <strain evidence="10">CGMCC 1.12404</strain>
    </source>
</reference>
<evidence type="ECO:0000259" key="8">
    <source>
        <dbReference type="Pfam" id="PF03900"/>
    </source>
</evidence>
<evidence type="ECO:0000256" key="6">
    <source>
        <dbReference type="HAMAP-Rule" id="MF_00260"/>
    </source>
</evidence>
<evidence type="ECO:0000256" key="5">
    <source>
        <dbReference type="ARBA" id="ARBA00048169"/>
    </source>
</evidence>
<evidence type="ECO:0000256" key="4">
    <source>
        <dbReference type="ARBA" id="ARBA00023244"/>
    </source>
</evidence>
<dbReference type="InterPro" id="IPR022418">
    <property type="entry name" value="Porphobilinogen_deaminase_C"/>
</dbReference>